<gene>
    <name evidence="4" type="ORF">SCF082_LOCUS32585</name>
</gene>
<name>A0ABP0NFS5_9DINO</name>
<evidence type="ECO:0000256" key="1">
    <source>
        <dbReference type="ARBA" id="ARBA00022801"/>
    </source>
</evidence>
<keyword evidence="1" id="KW-0378">Hydrolase</keyword>
<evidence type="ECO:0000259" key="3">
    <source>
        <dbReference type="Pfam" id="PF00149"/>
    </source>
</evidence>
<sequence length="847" mass="95340">MELSIRQIIREQEQEALKGGWHTELSLKAEGWTTSMIANAKAWAEARGLSRKNEVHGEDEWRVPTEETFDFSTTRSKEGEGSGSTMVDDPKGTLLDFSKFSAQAAMTRGSAGSGACNQIAAQSAAAAKLQNLPMVSEDPEAESGVNVQAHFTELDCDNEPLEYMRYTICQANDFFDILYQHGIFLNPVASTEARRAANNVCDGYVRLAAIAFRAGKKLFKLRPKVHMLAEIGLSLSGWSLSPHTSEAMNLLARDRLPRRVSAQQRVALDRKATECGGVWSVVWSGATSFHGERTFELEEILYGETENNLNLLQRRALERGRTTGRSIWLTDFHIDPFYLTSERQCVKKNVSTLRNFSFGIMGCDPPMSLARSVVSAVEHLEKSHEKKSDYVIFTGDFTRHHPETLQHPFENVSGIIGEVSSAMNHLRPGQYVFGALGNDDNPANYFQNITSNKSSNRWFEAVGHQIETAHCMSKETRKQFNYGSFFEMQIGNLTILSIATVIYSVKHAPANTSGQDPFYQFAWLRQKLFEAVLENRKVWIVGHVPPGMETFGYSENWQPRFVQDYLDIVQDEVLGSVIAAQLFGHVHKDEIRLLPHPVRGAGPIFLSSALSPVYYNNPSFKTVTYDKHTGDFLDFDVFLTRISNVSALEWEFGYGFKRLYQLPNLSMESLATMASQLLEGESTWKSYAYWYTAGYPNDLQRFSANASDSPEEAAIRLFRRHQYVCAITIQSAESYQECVDSATVISWRSRSARDASGELGGAGPRTSVHRLVQGIPQDLEEEEQMILARLLRWAELRHVSEAAQIIGWAEQHRWRKLLKTYGPSVEKAQETGVSLDDIFTRPGTSER</sequence>
<proteinExistence type="predicted"/>
<dbReference type="Pfam" id="PF00149">
    <property type="entry name" value="Metallophos"/>
    <property type="match status" value="1"/>
</dbReference>
<organism evidence="4 5">
    <name type="scientific">Durusdinium trenchii</name>
    <dbReference type="NCBI Taxonomy" id="1381693"/>
    <lineage>
        <taxon>Eukaryota</taxon>
        <taxon>Sar</taxon>
        <taxon>Alveolata</taxon>
        <taxon>Dinophyceae</taxon>
        <taxon>Suessiales</taxon>
        <taxon>Symbiodiniaceae</taxon>
        <taxon>Durusdinium</taxon>
    </lineage>
</organism>
<dbReference type="PANTHER" id="PTHR10340">
    <property type="entry name" value="SPHINGOMYELIN PHOSPHODIESTERASE"/>
    <property type="match status" value="1"/>
</dbReference>
<feature type="domain" description="Calcineurin-like phosphoesterase" evidence="3">
    <location>
        <begin position="377"/>
        <end position="588"/>
    </location>
</feature>
<dbReference type="InterPro" id="IPR029052">
    <property type="entry name" value="Metallo-depent_PP-like"/>
</dbReference>
<comment type="caution">
    <text evidence="4">The sequence shown here is derived from an EMBL/GenBank/DDBJ whole genome shotgun (WGS) entry which is preliminary data.</text>
</comment>
<evidence type="ECO:0000313" key="5">
    <source>
        <dbReference type="Proteomes" id="UP001642464"/>
    </source>
</evidence>
<dbReference type="InterPro" id="IPR004843">
    <property type="entry name" value="Calcineurin-like_PHP"/>
</dbReference>
<accession>A0ABP0NFS5</accession>
<protein>
    <submittedName>
        <fullName evidence="4">Sphingomyelinase phosphodiesterase D (ASM-like phosphodiesterase D)</fullName>
    </submittedName>
</protein>
<evidence type="ECO:0000256" key="2">
    <source>
        <dbReference type="ARBA" id="ARBA00023180"/>
    </source>
</evidence>
<dbReference type="Gene3D" id="3.60.21.10">
    <property type="match status" value="1"/>
</dbReference>
<dbReference type="Proteomes" id="UP001642464">
    <property type="component" value="Unassembled WGS sequence"/>
</dbReference>
<dbReference type="SUPFAM" id="SSF56300">
    <property type="entry name" value="Metallo-dependent phosphatases"/>
    <property type="match status" value="1"/>
</dbReference>
<evidence type="ECO:0000313" key="4">
    <source>
        <dbReference type="EMBL" id="CAK9062623.1"/>
    </source>
</evidence>
<reference evidence="4 5" key="1">
    <citation type="submission" date="2024-02" db="EMBL/GenBank/DDBJ databases">
        <authorList>
            <person name="Chen Y."/>
            <person name="Shah S."/>
            <person name="Dougan E. K."/>
            <person name="Thang M."/>
            <person name="Chan C."/>
        </authorList>
    </citation>
    <scope>NUCLEOTIDE SEQUENCE [LARGE SCALE GENOMIC DNA]</scope>
</reference>
<keyword evidence="2" id="KW-0325">Glycoprotein</keyword>
<dbReference type="PANTHER" id="PTHR10340:SF57">
    <property type="entry name" value="METALLOPHOS DOMAIN-CONTAINING PROTEIN"/>
    <property type="match status" value="1"/>
</dbReference>
<keyword evidence="5" id="KW-1185">Reference proteome</keyword>
<dbReference type="EMBL" id="CAXAMM010028335">
    <property type="protein sequence ID" value="CAK9062623.1"/>
    <property type="molecule type" value="Genomic_DNA"/>
</dbReference>